<dbReference type="Pfam" id="PF00583">
    <property type="entry name" value="Acetyltransf_1"/>
    <property type="match status" value="1"/>
</dbReference>
<dbReference type="EC" id="2.3.1.-" evidence="3"/>
<dbReference type="InterPro" id="IPR036291">
    <property type="entry name" value="NAD(P)-bd_dom_sf"/>
</dbReference>
<dbReference type="Proteomes" id="UP001216390">
    <property type="component" value="Chromosome"/>
</dbReference>
<dbReference type="RefSeq" id="WP_272738157.1">
    <property type="nucleotide sequence ID" value="NZ_CP116942.1"/>
</dbReference>
<gene>
    <name evidence="3" type="ORF">PO878_07850</name>
</gene>
<dbReference type="EMBL" id="CP116942">
    <property type="protein sequence ID" value="WCO68641.1"/>
    <property type="molecule type" value="Genomic_DNA"/>
</dbReference>
<dbReference type="Gene3D" id="3.40.630.30">
    <property type="match status" value="1"/>
</dbReference>
<keyword evidence="3" id="KW-0012">Acyltransferase</keyword>
<dbReference type="Pfam" id="PF13380">
    <property type="entry name" value="CoA_binding_2"/>
    <property type="match status" value="1"/>
</dbReference>
<feature type="region of interest" description="Disordered" evidence="1">
    <location>
        <begin position="1"/>
        <end position="22"/>
    </location>
</feature>
<evidence type="ECO:0000313" key="4">
    <source>
        <dbReference type="Proteomes" id="UP001216390"/>
    </source>
</evidence>
<dbReference type="Pfam" id="PF13549">
    <property type="entry name" value="ATP-grasp_5"/>
    <property type="match status" value="1"/>
</dbReference>
<evidence type="ECO:0000313" key="3">
    <source>
        <dbReference type="EMBL" id="WCO68641.1"/>
    </source>
</evidence>
<dbReference type="Gene3D" id="3.40.50.261">
    <property type="entry name" value="Succinyl-CoA synthetase domains"/>
    <property type="match status" value="2"/>
</dbReference>
<sequence>MVDDAPVPGPVPREVAPGPGPWDADVVLSDGGTMHVRPIRPDDGERLAAFHARQSPESIYFRYFSPRPRLSAADIDRLTAVDGIDRMAFVGLINDEMVGVARYDRYPARSEAEVAFFTDDRHAGRGMATVLLEYLAASARDVGITGFTAQVLPTNRRMLGVFRQVGFEVTSRFSDGVIEVEFPIEPTEEAMEAMAERARRAEARSVARILNPRSVAVIGASRRADSLGQAVFRRLLVGELDGALYPVNPEADVVASVRAHPSILDVPDDIDLAVVVVPADQVPEVVEQCGRKRVQGLVVISAGFAEAGAEGARREAALVEQARRLGIRLIGPNTMGVLNTAPDVRLVATFADVAPRPGRVAVSSQSGTIGAAVLRRLEQLGVGVSSFVATGNKADVSGNDLLQYWEDDDATDVVVLYLESFGNPRNFARIARRVGRRKPIVAVKAGTALASHPDRGVDGLGDGFAGPTRAGSTAGQASERVSDALLAQTGVVRVDTLEQLFDATRVLVDQPLPRGPRVAVLSNFWGPAVLASDACLAAGLELASLAPETEASLRPHLLEGTRVGNPFELTSEAGPRELIVAAQALLADPGVDALLVLHAPSLDGEVSAMATAVGEVGSAGDKPVLASFLGSVQPGDERVGSVPVFVFPEAAALALGRVARYQAWRAGQTGVVPTVEGVDADAARALVDDALARAGDATPVPLALDDAVALLATAGIHPVEQEAVTSVDDAVAAAEAIGWPVALKAGGVDRPSRTEHGGVAVDVFGAEELRGSYARMAEHHGPAMEVALVQTMAPDGVDVRIELLQDPVLGATLGFGPSLGPVAVRRILPLTDADAVGLVGSGPVGDDLAELAPPGREALVDLLLRVSALADAVPEVAELRLAPVIVSDAVASVTDVRVVLAPWATEPPVRRLA</sequence>
<evidence type="ECO:0000256" key="1">
    <source>
        <dbReference type="SAM" id="MobiDB-lite"/>
    </source>
</evidence>
<dbReference type="SUPFAM" id="SSF51735">
    <property type="entry name" value="NAD(P)-binding Rossmann-fold domains"/>
    <property type="match status" value="1"/>
</dbReference>
<dbReference type="GO" id="GO:0016747">
    <property type="term" value="F:acyltransferase activity, transferring groups other than amino-acyl groups"/>
    <property type="evidence" value="ECO:0007669"/>
    <property type="project" value="InterPro"/>
</dbReference>
<evidence type="ECO:0000259" key="2">
    <source>
        <dbReference type="PROSITE" id="PS51186"/>
    </source>
</evidence>
<keyword evidence="4" id="KW-1185">Reference proteome</keyword>
<dbReference type="KEGG" id="ima:PO878_07850"/>
<dbReference type="InterPro" id="IPR013815">
    <property type="entry name" value="ATP_grasp_subdomain_1"/>
</dbReference>
<dbReference type="InterPro" id="IPR000182">
    <property type="entry name" value="GNAT_dom"/>
</dbReference>
<dbReference type="SUPFAM" id="SSF56059">
    <property type="entry name" value="Glutathione synthetase ATP-binding domain-like"/>
    <property type="match status" value="1"/>
</dbReference>
<dbReference type="Pfam" id="PF19045">
    <property type="entry name" value="Ligase_CoA_2"/>
    <property type="match status" value="1"/>
</dbReference>
<dbReference type="InterPro" id="IPR032875">
    <property type="entry name" value="Succ_CoA_lig_flav_dom"/>
</dbReference>
<dbReference type="SUPFAM" id="SSF52210">
    <property type="entry name" value="Succinyl-CoA synthetase domains"/>
    <property type="match status" value="2"/>
</dbReference>
<dbReference type="SMART" id="SM00881">
    <property type="entry name" value="CoA_binding"/>
    <property type="match status" value="1"/>
</dbReference>
<feature type="domain" description="N-acetyltransferase" evidence="2">
    <location>
        <begin position="34"/>
        <end position="185"/>
    </location>
</feature>
<dbReference type="GO" id="GO:0005524">
    <property type="term" value="F:ATP binding"/>
    <property type="evidence" value="ECO:0007669"/>
    <property type="project" value="InterPro"/>
</dbReference>
<dbReference type="Gene3D" id="3.30.470.20">
    <property type="entry name" value="ATP-grasp fold, B domain"/>
    <property type="match status" value="1"/>
</dbReference>
<dbReference type="InterPro" id="IPR003781">
    <property type="entry name" value="CoA-bd"/>
</dbReference>
<dbReference type="Gene3D" id="3.30.1490.20">
    <property type="entry name" value="ATP-grasp fold, A domain"/>
    <property type="match status" value="1"/>
</dbReference>
<reference evidence="3" key="1">
    <citation type="submission" date="2023-01" db="EMBL/GenBank/DDBJ databases">
        <title>The diversity of Class Acidimicrobiia in South China Sea sediment environments and the proposal of Iamia marina sp. nov., a novel species of the genus Iamia.</title>
        <authorList>
            <person name="He Y."/>
            <person name="Tian X."/>
        </authorList>
    </citation>
    <scope>NUCLEOTIDE SEQUENCE</scope>
    <source>
        <strain evidence="3">DSM 19957</strain>
    </source>
</reference>
<dbReference type="PANTHER" id="PTHR42793">
    <property type="entry name" value="COA BINDING DOMAIN CONTAINING PROTEIN"/>
    <property type="match status" value="1"/>
</dbReference>
<organism evidence="3 4">
    <name type="scientific">Iamia majanohamensis</name>
    <dbReference type="NCBI Taxonomy" id="467976"/>
    <lineage>
        <taxon>Bacteria</taxon>
        <taxon>Bacillati</taxon>
        <taxon>Actinomycetota</taxon>
        <taxon>Acidimicrobiia</taxon>
        <taxon>Acidimicrobiales</taxon>
        <taxon>Iamiaceae</taxon>
        <taxon>Iamia</taxon>
    </lineage>
</organism>
<dbReference type="Pfam" id="PF13607">
    <property type="entry name" value="Succ_CoA_lig"/>
    <property type="match status" value="1"/>
</dbReference>
<dbReference type="GO" id="GO:0043758">
    <property type="term" value="F:acetate-CoA ligase (ADP-forming) activity"/>
    <property type="evidence" value="ECO:0007669"/>
    <property type="project" value="InterPro"/>
</dbReference>
<dbReference type="PANTHER" id="PTHR42793:SF1">
    <property type="entry name" value="PEPTIDYL-LYSINE N-ACETYLTRANSFERASE PATZ"/>
    <property type="match status" value="1"/>
</dbReference>
<dbReference type="SUPFAM" id="SSF55729">
    <property type="entry name" value="Acyl-CoA N-acyltransferases (Nat)"/>
    <property type="match status" value="1"/>
</dbReference>
<proteinExistence type="predicted"/>
<name>A0AAE9YA48_9ACTN</name>
<dbReference type="PROSITE" id="PS51186">
    <property type="entry name" value="GNAT"/>
    <property type="match status" value="1"/>
</dbReference>
<dbReference type="InterPro" id="IPR043938">
    <property type="entry name" value="Ligase_CoA_dom"/>
</dbReference>
<dbReference type="InterPro" id="IPR016102">
    <property type="entry name" value="Succinyl-CoA_synth-like"/>
</dbReference>
<dbReference type="AlphaFoldDB" id="A0AAE9YA48"/>
<accession>A0AAE9YA48</accession>
<protein>
    <submittedName>
        <fullName evidence="3">GNAT family N-acetyltransferase</fullName>
        <ecNumber evidence="3">2.3.1.-</ecNumber>
    </submittedName>
</protein>
<dbReference type="InterPro" id="IPR016181">
    <property type="entry name" value="Acyl_CoA_acyltransferase"/>
</dbReference>
<dbReference type="Gene3D" id="3.40.50.720">
    <property type="entry name" value="NAD(P)-binding Rossmann-like Domain"/>
    <property type="match status" value="1"/>
</dbReference>
<keyword evidence="3" id="KW-0808">Transferase</keyword>